<dbReference type="InterPro" id="IPR038765">
    <property type="entry name" value="Papain-like_cys_pep_sf"/>
</dbReference>
<dbReference type="EMBL" id="JAEPRC010000235">
    <property type="protein sequence ID" value="KAG2203208.1"/>
    <property type="molecule type" value="Genomic_DNA"/>
</dbReference>
<protein>
    <recommendedName>
        <fullName evidence="2">ubiquitinyl hydrolase 1</fullName>
        <ecNumber evidence="2">3.4.19.12</ecNumber>
    </recommendedName>
</protein>
<keyword evidence="3" id="KW-0645">Protease</keyword>
<evidence type="ECO:0000313" key="11">
    <source>
        <dbReference type="Proteomes" id="UP000650833"/>
    </source>
</evidence>
<dbReference type="Gene3D" id="3.90.70.10">
    <property type="entry name" value="Cysteine proteinases"/>
    <property type="match status" value="2"/>
</dbReference>
<evidence type="ECO:0000256" key="6">
    <source>
        <dbReference type="ARBA" id="ARBA00022807"/>
    </source>
</evidence>
<dbReference type="InterPro" id="IPR001394">
    <property type="entry name" value="Peptidase_C19_UCH"/>
</dbReference>
<dbReference type="PROSITE" id="PS00973">
    <property type="entry name" value="USP_2"/>
    <property type="match status" value="1"/>
</dbReference>
<evidence type="ECO:0000256" key="2">
    <source>
        <dbReference type="ARBA" id="ARBA00012759"/>
    </source>
</evidence>
<feature type="compositionally biased region" description="Low complexity" evidence="8">
    <location>
        <begin position="1071"/>
        <end position="1080"/>
    </location>
</feature>
<dbReference type="GO" id="GO:0016579">
    <property type="term" value="P:protein deubiquitination"/>
    <property type="evidence" value="ECO:0007669"/>
    <property type="project" value="InterPro"/>
</dbReference>
<dbReference type="Pfam" id="PF00443">
    <property type="entry name" value="UCH"/>
    <property type="match status" value="1"/>
</dbReference>
<name>A0A8H7R2T7_9FUNG</name>
<proteinExistence type="predicted"/>
<keyword evidence="11" id="KW-1185">Reference proteome</keyword>
<sequence>MSTEIPALPPRKVATTTQIENEAMTLVDCPCYSPMAFDNEGGNPNMATTAAENSVSLAQDDLIEMMDMDENPVRIESNKTSRYICQVCHIWLQVEHNMEAAENCSATNYLCHHYHSQSLGGYYCCGCQYTIATEFIDPVVSMTVLKRLEATRLKARSFADMMQKKGEQDPTLVSTYTTVLVYIKDLLSGVKRNINSVNPNFLSRIGLSDGSQALLEDIGFHLENDFFVAPDIEAGSPAEQRLKQLQQEIIVSLDALRQELGSTTVPMIAAEANIKVKTANMQQLLGIVPSLENRFTSNNEYLNKAYASFGLTSGASDTLVSWAYKKVISEPSIIIDEYDAMDNLMAITSQTNSVVLQTLIACERSQGKIGRNDIGDAYAYFGVTADAADDGLLTGLYKVKLSDEPLEKNTIQDKLKIIAIARNSSELIQFLKEEKGITSSTNAKSVEDLMGVPAHMTNSQYSVPVGLNNIGNTCYFNSLLQYYYTLLPFRNTMIDIEAYIEDENSDPKKIGGIEVDQLEIRRAKKFVGLLKELFINLQQTNEKAISPQTDLAYMALLNEKDEDDTTTDVSQKEQQIFNDTDAQMETVAEPNPTKSNTTVIGDSAESVDVDMTSAEKISDSFSNIPNAVSQIKSDDKNTENENTTHIQEDIRSNSPPPAYHDIASIKEIEYASSDEKNETPSSSTDTAPVKPKERPSVDTMMFGKQQDVTECMGNVMYLVEAALKPLHKTEDGEQIDDMIRQTFYGKARQILSYYDNKTYEVVKKEMEEDFSHVIVDASEGKDLYDGLDEYFFADQVENFQGGHEATREVTVKSFPPILQILVQRVQFDRATANVYKSNAYIQLEKTIYLDRYADNNFEELKDRRAQVAEWRNELDKYKKQVDKYTKSDKCKMPIPDMLEATRQVLFDFSLECSVEDKKKYQMALALLQKEADEKKRLIQDGKTNIQLLKEKIQNQYGDYSKLAYNLHAVFIHQGQANYGHYWIYIYDHKGDQWWKYNDSLVTKVPETEILSDTTGSTANPIALWDETAQRYYYVEQATGTTQWELPNGATKAAEAGMGNSGEASSYGGGYPQQSSPYPQQAGVSPNAAVATAYPTQEGNPTGELNPDGTDRGIGKVFSGFSGGAITGGLIGYAAGKYFNKPKYQNQYQPPPPPSGGFGSLGSFAGFGGFGGGNNNYGGGNHGGRNEHQGGHNNYDNGGYGPGGFGGPNGPGGYGGPGGPGGFGGPSSYNPPVAGKKHGW</sequence>
<dbReference type="CDD" id="cd00201">
    <property type="entry name" value="WW"/>
    <property type="match status" value="1"/>
</dbReference>
<dbReference type="AlphaFoldDB" id="A0A8H7R2T7"/>
<evidence type="ECO:0000256" key="5">
    <source>
        <dbReference type="ARBA" id="ARBA00022801"/>
    </source>
</evidence>
<dbReference type="OrthoDB" id="2420415at2759"/>
<feature type="region of interest" description="Disordered" evidence="8">
    <location>
        <begin position="618"/>
        <end position="659"/>
    </location>
</feature>
<dbReference type="PANTHER" id="PTHR43982:SF6">
    <property type="entry name" value="UBIQUITIN CARBOXYL-TERMINAL HYDROLASE 2-RELATED"/>
    <property type="match status" value="1"/>
</dbReference>
<dbReference type="InterPro" id="IPR001202">
    <property type="entry name" value="WW_dom"/>
</dbReference>
<keyword evidence="5" id="KW-0378">Hydrolase</keyword>
<feature type="coiled-coil region" evidence="7">
    <location>
        <begin position="860"/>
        <end position="887"/>
    </location>
</feature>
<keyword evidence="4" id="KW-0833">Ubl conjugation pathway</keyword>
<feature type="compositionally biased region" description="Polar residues" evidence="8">
    <location>
        <begin position="619"/>
        <end position="631"/>
    </location>
</feature>
<dbReference type="InterPro" id="IPR025305">
    <property type="entry name" value="UCH_repeat_domain"/>
</dbReference>
<feature type="compositionally biased region" description="Gly residues" evidence="8">
    <location>
        <begin position="1197"/>
        <end position="1224"/>
    </location>
</feature>
<dbReference type="Pfam" id="PF13446">
    <property type="entry name" value="RPT"/>
    <property type="match status" value="1"/>
</dbReference>
<dbReference type="Pfam" id="PF00397">
    <property type="entry name" value="WW"/>
    <property type="match status" value="1"/>
</dbReference>
<feature type="coiled-coil region" evidence="7">
    <location>
        <begin position="917"/>
        <end position="951"/>
    </location>
</feature>
<evidence type="ECO:0000256" key="8">
    <source>
        <dbReference type="SAM" id="MobiDB-lite"/>
    </source>
</evidence>
<evidence type="ECO:0000313" key="10">
    <source>
        <dbReference type="EMBL" id="KAG2203208.1"/>
    </source>
</evidence>
<dbReference type="PROSITE" id="PS50235">
    <property type="entry name" value="USP_3"/>
    <property type="match status" value="1"/>
</dbReference>
<evidence type="ECO:0000256" key="4">
    <source>
        <dbReference type="ARBA" id="ARBA00022786"/>
    </source>
</evidence>
<dbReference type="PROSITE" id="PS00972">
    <property type="entry name" value="USP_1"/>
    <property type="match status" value="1"/>
</dbReference>
<comment type="caution">
    <text evidence="10">The sequence shown here is derived from an EMBL/GenBank/DDBJ whole genome shotgun (WGS) entry which is preliminary data.</text>
</comment>
<feature type="region of interest" description="Disordered" evidence="8">
    <location>
        <begin position="1052"/>
        <end position="1087"/>
    </location>
</feature>
<evidence type="ECO:0000256" key="7">
    <source>
        <dbReference type="SAM" id="Coils"/>
    </source>
</evidence>
<dbReference type="GO" id="GO:0043161">
    <property type="term" value="P:proteasome-mediated ubiquitin-dependent protein catabolic process"/>
    <property type="evidence" value="ECO:0007669"/>
    <property type="project" value="InterPro"/>
</dbReference>
<keyword evidence="7" id="KW-0175">Coiled coil</keyword>
<gene>
    <name evidence="10" type="ORF">INT46_008992</name>
</gene>
<evidence type="ECO:0000256" key="3">
    <source>
        <dbReference type="ARBA" id="ARBA00022670"/>
    </source>
</evidence>
<organism evidence="10 11">
    <name type="scientific">Mucor plumbeus</name>
    <dbReference type="NCBI Taxonomy" id="97098"/>
    <lineage>
        <taxon>Eukaryota</taxon>
        <taxon>Fungi</taxon>
        <taxon>Fungi incertae sedis</taxon>
        <taxon>Mucoromycota</taxon>
        <taxon>Mucoromycotina</taxon>
        <taxon>Mucoromycetes</taxon>
        <taxon>Mucorales</taxon>
        <taxon>Mucorineae</taxon>
        <taxon>Mucoraceae</taxon>
        <taxon>Mucor</taxon>
    </lineage>
</organism>
<dbReference type="SUPFAM" id="SSF54001">
    <property type="entry name" value="Cysteine proteinases"/>
    <property type="match status" value="1"/>
</dbReference>
<keyword evidence="6" id="KW-0788">Thiol protease</keyword>
<feature type="domain" description="USP" evidence="9">
    <location>
        <begin position="465"/>
        <end position="1036"/>
    </location>
</feature>
<dbReference type="InterPro" id="IPR044635">
    <property type="entry name" value="UBP14-like"/>
</dbReference>
<dbReference type="PANTHER" id="PTHR43982">
    <property type="entry name" value="UBIQUITIN CARBOXYL-TERMINAL HYDROLASE"/>
    <property type="match status" value="1"/>
</dbReference>
<dbReference type="GO" id="GO:0004843">
    <property type="term" value="F:cysteine-type deubiquitinase activity"/>
    <property type="evidence" value="ECO:0007669"/>
    <property type="project" value="UniProtKB-EC"/>
</dbReference>
<reference evidence="10" key="1">
    <citation type="submission" date="2020-12" db="EMBL/GenBank/DDBJ databases">
        <title>Metabolic potential, ecology and presence of endohyphal bacteria is reflected in genomic diversity of Mucoromycotina.</title>
        <authorList>
            <person name="Muszewska A."/>
            <person name="Okrasinska A."/>
            <person name="Steczkiewicz K."/>
            <person name="Drgas O."/>
            <person name="Orlowska M."/>
            <person name="Perlinska-Lenart U."/>
            <person name="Aleksandrzak-Piekarczyk T."/>
            <person name="Szatraj K."/>
            <person name="Zielenkiewicz U."/>
            <person name="Pilsyk S."/>
            <person name="Malc E."/>
            <person name="Mieczkowski P."/>
            <person name="Kruszewska J.S."/>
            <person name="Biernat P."/>
            <person name="Pawlowska J."/>
        </authorList>
    </citation>
    <scope>NUCLEOTIDE SEQUENCE</scope>
    <source>
        <strain evidence="10">CBS 226.32</strain>
    </source>
</reference>
<dbReference type="Proteomes" id="UP000650833">
    <property type="component" value="Unassembled WGS sequence"/>
</dbReference>
<accession>A0A8H7R2T7</accession>
<evidence type="ECO:0000256" key="1">
    <source>
        <dbReference type="ARBA" id="ARBA00000707"/>
    </source>
</evidence>
<dbReference type="GO" id="GO:0061136">
    <property type="term" value="P:regulation of proteasomal protein catabolic process"/>
    <property type="evidence" value="ECO:0007669"/>
    <property type="project" value="TreeGrafter"/>
</dbReference>
<comment type="catalytic activity">
    <reaction evidence="1">
        <text>Thiol-dependent hydrolysis of ester, thioester, amide, peptide and isopeptide bonds formed by the C-terminal Gly of ubiquitin (a 76-residue protein attached to proteins as an intracellular targeting signal).</text>
        <dbReference type="EC" id="3.4.19.12"/>
    </reaction>
</comment>
<feature type="region of interest" description="Disordered" evidence="8">
    <location>
        <begin position="671"/>
        <end position="696"/>
    </location>
</feature>
<dbReference type="InterPro" id="IPR028889">
    <property type="entry name" value="USP"/>
</dbReference>
<dbReference type="InterPro" id="IPR018200">
    <property type="entry name" value="USP_CS"/>
</dbReference>
<evidence type="ECO:0000259" key="9">
    <source>
        <dbReference type="PROSITE" id="PS50235"/>
    </source>
</evidence>
<dbReference type="GO" id="GO:0070628">
    <property type="term" value="F:proteasome binding"/>
    <property type="evidence" value="ECO:0007669"/>
    <property type="project" value="TreeGrafter"/>
</dbReference>
<dbReference type="EC" id="3.4.19.12" evidence="2"/>
<feature type="region of interest" description="Disordered" evidence="8">
    <location>
        <begin position="1177"/>
        <end position="1239"/>
    </location>
</feature>